<comment type="similarity">
    <text evidence="1">Belongs to the beta type-B retroviral polymerase family. HERV class-II K(HML-2) pol subfamily.</text>
</comment>
<name>A0ABN9L2H0_9NEOB</name>
<organism evidence="5 6">
    <name type="scientific">Ranitomeya imitator</name>
    <name type="common">mimic poison frog</name>
    <dbReference type="NCBI Taxonomy" id="111125"/>
    <lineage>
        <taxon>Eukaryota</taxon>
        <taxon>Metazoa</taxon>
        <taxon>Chordata</taxon>
        <taxon>Craniata</taxon>
        <taxon>Vertebrata</taxon>
        <taxon>Euteleostomi</taxon>
        <taxon>Amphibia</taxon>
        <taxon>Batrachia</taxon>
        <taxon>Anura</taxon>
        <taxon>Neobatrachia</taxon>
        <taxon>Hyloidea</taxon>
        <taxon>Dendrobatidae</taxon>
        <taxon>Dendrobatinae</taxon>
        <taxon>Ranitomeya</taxon>
    </lineage>
</organism>
<dbReference type="EMBL" id="CAUEEQ010005681">
    <property type="protein sequence ID" value="CAJ0929268.1"/>
    <property type="molecule type" value="Genomic_DNA"/>
</dbReference>
<dbReference type="InterPro" id="IPR052055">
    <property type="entry name" value="Hepadnavirus_pol/RT"/>
</dbReference>
<dbReference type="CDD" id="cd21759">
    <property type="entry name" value="CBD_MYO6-like"/>
    <property type="match status" value="1"/>
</dbReference>
<dbReference type="CDD" id="cd03714">
    <property type="entry name" value="RT_DIRS1"/>
    <property type="match status" value="1"/>
</dbReference>
<dbReference type="PROSITE" id="PS50096">
    <property type="entry name" value="IQ"/>
    <property type="match status" value="1"/>
</dbReference>
<feature type="region of interest" description="Disordered" evidence="3">
    <location>
        <begin position="160"/>
        <end position="185"/>
    </location>
</feature>
<dbReference type="Pfam" id="PF21521">
    <property type="entry name" value="MYO6_lever"/>
    <property type="match status" value="1"/>
</dbReference>
<dbReference type="InterPro" id="IPR043128">
    <property type="entry name" value="Rev_trsase/Diguanyl_cyclase"/>
</dbReference>
<evidence type="ECO:0000256" key="1">
    <source>
        <dbReference type="ARBA" id="ARBA00010879"/>
    </source>
</evidence>
<proteinExistence type="inferred from homology"/>
<evidence type="ECO:0000256" key="3">
    <source>
        <dbReference type="SAM" id="MobiDB-lite"/>
    </source>
</evidence>
<evidence type="ECO:0000313" key="6">
    <source>
        <dbReference type="Proteomes" id="UP001176940"/>
    </source>
</evidence>
<dbReference type="EC" id="3.1.26.4" evidence="2"/>
<accession>A0ABN9L2H0</accession>
<dbReference type="InterPro" id="IPR000477">
    <property type="entry name" value="RT_dom"/>
</dbReference>
<dbReference type="SUPFAM" id="SSF56672">
    <property type="entry name" value="DNA/RNA polymerases"/>
    <property type="match status" value="1"/>
</dbReference>
<evidence type="ECO:0000313" key="5">
    <source>
        <dbReference type="EMBL" id="CAJ0929268.1"/>
    </source>
</evidence>
<dbReference type="PANTHER" id="PTHR33050">
    <property type="entry name" value="REVERSE TRANSCRIPTASE DOMAIN-CONTAINING PROTEIN"/>
    <property type="match status" value="1"/>
</dbReference>
<dbReference type="Proteomes" id="UP001176940">
    <property type="component" value="Unassembled WGS sequence"/>
</dbReference>
<gene>
    <name evidence="5" type="ORF">RIMI_LOCUS3724662</name>
</gene>
<sequence>MEGRGDILGYCCRGRFLETELPFAEFDQIMKSDPDHLAELIKRVNHWLICSRWKKAQWCALSVIKLKNKIKYRASACIKMQKTIRMWLCRKKHKPRIEGVMKVRTLKSRLIRFNEVVNALKEGKPEMSKQVKDLESSIDALLSKIKRDYILLRDSSVQAEDPVRATPQGSRPLHPRAGPGGSQRQTPLALVDLIRTEIIRSPTGPNRWEECGPSYQGQGDLDPIGFRPNDWRRYPVPPVFPFQNPRIPSALLGHHSSPEGREISNLFMVPKKDGSVRPILDLKSFNKFVNIRHFRMESLWSVIAAMENGEFLASLDIHDAGVHIPIFPLHQKFLRFAVGSLHFQFTALLFGLATAPRVFTKVMAAVVSILHSRGIPVLPYLDDLLIKGPYFRACEENVSITLYTLSHLGWLVNLKKSSLVPSQKISFLGMIFNTSQGLTILPRDKVLTLCKEVRILRRPTYHTIPGFRKDGGGNRGSTFCAIPSPSSPTCTVGSMGQESVFSQPHVQSVSPGRPVRILSDHATAVAYINHQGGTCSRAAMHEVKQVLDWAEKNHSVISAIHIREAPFEPLKDVSLTYLS</sequence>
<dbReference type="Gene3D" id="3.30.70.270">
    <property type="match status" value="1"/>
</dbReference>
<dbReference type="Gene3D" id="3.10.10.10">
    <property type="entry name" value="HIV Type 1 Reverse Transcriptase, subunit A, domain 1"/>
    <property type="match status" value="1"/>
</dbReference>
<evidence type="ECO:0000259" key="4">
    <source>
        <dbReference type="PROSITE" id="PS50878"/>
    </source>
</evidence>
<dbReference type="PANTHER" id="PTHR33050:SF7">
    <property type="entry name" value="RIBONUCLEASE H"/>
    <property type="match status" value="1"/>
</dbReference>
<dbReference type="InterPro" id="IPR049016">
    <property type="entry name" value="MYO6_lever"/>
</dbReference>
<dbReference type="PROSITE" id="PS50878">
    <property type="entry name" value="RT_POL"/>
    <property type="match status" value="1"/>
</dbReference>
<reference evidence="5" key="1">
    <citation type="submission" date="2023-07" db="EMBL/GenBank/DDBJ databases">
        <authorList>
            <person name="Stuckert A."/>
        </authorList>
    </citation>
    <scope>NUCLEOTIDE SEQUENCE</scope>
</reference>
<protein>
    <recommendedName>
        <fullName evidence="2">ribonuclease H</fullName>
        <ecNumber evidence="2">3.1.26.4</ecNumber>
    </recommendedName>
</protein>
<dbReference type="CDD" id="cd09275">
    <property type="entry name" value="RNase_HI_RT_DIRS1"/>
    <property type="match status" value="1"/>
</dbReference>
<comment type="caution">
    <text evidence="5">The sequence shown here is derived from an EMBL/GenBank/DDBJ whole genome shotgun (WGS) entry which is preliminary data.</text>
</comment>
<evidence type="ECO:0000256" key="2">
    <source>
        <dbReference type="ARBA" id="ARBA00012180"/>
    </source>
</evidence>
<keyword evidence="6" id="KW-1185">Reference proteome</keyword>
<dbReference type="InterPro" id="IPR043502">
    <property type="entry name" value="DNA/RNA_pol_sf"/>
</dbReference>
<dbReference type="Pfam" id="PF00078">
    <property type="entry name" value="RVT_1"/>
    <property type="match status" value="1"/>
</dbReference>
<feature type="domain" description="Reverse transcriptase" evidence="4">
    <location>
        <begin position="250"/>
        <end position="432"/>
    </location>
</feature>
<dbReference type="Gene3D" id="6.10.220.10">
    <property type="match status" value="1"/>
</dbReference>